<evidence type="ECO:0000256" key="1">
    <source>
        <dbReference type="SAM" id="MobiDB-lite"/>
    </source>
</evidence>
<accession>A0A542E3E2</accession>
<organism evidence="2 3">
    <name type="scientific">Lapillicoccus jejuensis</name>
    <dbReference type="NCBI Taxonomy" id="402171"/>
    <lineage>
        <taxon>Bacteria</taxon>
        <taxon>Bacillati</taxon>
        <taxon>Actinomycetota</taxon>
        <taxon>Actinomycetes</taxon>
        <taxon>Micrococcales</taxon>
        <taxon>Intrasporangiaceae</taxon>
        <taxon>Lapillicoccus</taxon>
    </lineage>
</organism>
<dbReference type="Gene3D" id="3.30.530.20">
    <property type="match status" value="1"/>
</dbReference>
<proteinExistence type="predicted"/>
<dbReference type="InterPro" id="IPR023393">
    <property type="entry name" value="START-like_dom_sf"/>
</dbReference>
<dbReference type="Proteomes" id="UP000317893">
    <property type="component" value="Unassembled WGS sequence"/>
</dbReference>
<evidence type="ECO:0008006" key="4">
    <source>
        <dbReference type="Google" id="ProtNLM"/>
    </source>
</evidence>
<reference evidence="2 3" key="1">
    <citation type="submission" date="2019-06" db="EMBL/GenBank/DDBJ databases">
        <title>Sequencing the genomes of 1000 actinobacteria strains.</title>
        <authorList>
            <person name="Klenk H.-P."/>
        </authorList>
    </citation>
    <scope>NUCLEOTIDE SEQUENCE [LARGE SCALE GENOMIC DNA]</scope>
    <source>
        <strain evidence="2 3">DSM 18607</strain>
    </source>
</reference>
<feature type="region of interest" description="Disordered" evidence="1">
    <location>
        <begin position="1"/>
        <end position="29"/>
    </location>
</feature>
<name>A0A542E3E2_9MICO</name>
<dbReference type="CDD" id="cd07812">
    <property type="entry name" value="SRPBCC"/>
    <property type="match status" value="1"/>
</dbReference>
<evidence type="ECO:0000313" key="3">
    <source>
        <dbReference type="Proteomes" id="UP000317893"/>
    </source>
</evidence>
<protein>
    <recommendedName>
        <fullName evidence="4">Polyketide cyclase/dehydrase/lipid transport protein</fullName>
    </recommendedName>
</protein>
<sequence>MTGVAPLPGAERGPHRAAHRTTVDHRSDGRHVVRRTVHAPPEAVWAVLADGWLYTAWVVGASRMRDVEDSWPAVGAKLHHSFGVWPAVLDDETQVVESEPQQLLRLIARGRPAGEAEVVVRLEALGADRTQVSIVEDVASGPGKVVPVAVRQPPIALRNSEALYRLALLAEGRWSGVSPETAENA</sequence>
<evidence type="ECO:0000313" key="2">
    <source>
        <dbReference type="EMBL" id="TQJ09796.1"/>
    </source>
</evidence>
<gene>
    <name evidence="2" type="ORF">FB458_2912</name>
</gene>
<dbReference type="AlphaFoldDB" id="A0A542E3E2"/>
<keyword evidence="3" id="KW-1185">Reference proteome</keyword>
<dbReference type="SUPFAM" id="SSF55961">
    <property type="entry name" value="Bet v1-like"/>
    <property type="match status" value="1"/>
</dbReference>
<comment type="caution">
    <text evidence="2">The sequence shown here is derived from an EMBL/GenBank/DDBJ whole genome shotgun (WGS) entry which is preliminary data.</text>
</comment>
<dbReference type="EMBL" id="VFMN01000001">
    <property type="protein sequence ID" value="TQJ09796.1"/>
    <property type="molecule type" value="Genomic_DNA"/>
</dbReference>